<dbReference type="Pfam" id="PF13671">
    <property type="entry name" value="AAA_33"/>
    <property type="match status" value="1"/>
</dbReference>
<dbReference type="PANTHER" id="PTHR12083:SF9">
    <property type="entry name" value="BIFUNCTIONAL POLYNUCLEOTIDE PHOSPHATASE_KINASE"/>
    <property type="match status" value="1"/>
</dbReference>
<accession>A0A834IR13</accession>
<protein>
    <recommendedName>
        <fullName evidence="6">PNK FHA domain-containing protein</fullName>
    </recommendedName>
</protein>
<reference evidence="7" key="1">
    <citation type="submission" date="2020-08" db="EMBL/GenBank/DDBJ databases">
        <title>Genome sequencing and assembly of the red palm weevil Rhynchophorus ferrugineus.</title>
        <authorList>
            <person name="Dias G.B."/>
            <person name="Bergman C.M."/>
            <person name="Manee M."/>
        </authorList>
    </citation>
    <scope>NUCLEOTIDE SEQUENCE</scope>
    <source>
        <strain evidence="7">AA-2017</strain>
        <tissue evidence="7">Whole larva</tissue>
    </source>
</reference>
<organism evidence="7 8">
    <name type="scientific">Rhynchophorus ferrugineus</name>
    <name type="common">Red palm weevil</name>
    <name type="synonym">Curculio ferrugineus</name>
    <dbReference type="NCBI Taxonomy" id="354439"/>
    <lineage>
        <taxon>Eukaryota</taxon>
        <taxon>Metazoa</taxon>
        <taxon>Ecdysozoa</taxon>
        <taxon>Arthropoda</taxon>
        <taxon>Hexapoda</taxon>
        <taxon>Insecta</taxon>
        <taxon>Pterygota</taxon>
        <taxon>Neoptera</taxon>
        <taxon>Endopterygota</taxon>
        <taxon>Coleoptera</taxon>
        <taxon>Polyphaga</taxon>
        <taxon>Cucujiformia</taxon>
        <taxon>Curculionidae</taxon>
        <taxon>Dryophthorinae</taxon>
        <taxon>Rhynchophorus</taxon>
    </lineage>
</organism>
<evidence type="ECO:0000313" key="8">
    <source>
        <dbReference type="Proteomes" id="UP000625711"/>
    </source>
</evidence>
<gene>
    <name evidence="7" type="ORF">GWI33_022178</name>
</gene>
<dbReference type="FunFam" id="3.40.50.300:FF:000737">
    <property type="entry name" value="Bifunctional polynucleotide phosphatase/kinase"/>
    <property type="match status" value="1"/>
</dbReference>
<keyword evidence="4" id="KW-0234">DNA repair</keyword>
<dbReference type="InterPro" id="IPR036412">
    <property type="entry name" value="HAD-like_sf"/>
</dbReference>
<dbReference type="SUPFAM" id="SSF56784">
    <property type="entry name" value="HAD-like"/>
    <property type="match status" value="1"/>
</dbReference>
<dbReference type="NCBIfam" id="TIGR01664">
    <property type="entry name" value="DNA-3'-Pase"/>
    <property type="match status" value="1"/>
</dbReference>
<comment type="subcellular location">
    <subcellularLocation>
        <location evidence="1">Nucleus</location>
    </subcellularLocation>
</comment>
<dbReference type="PANTHER" id="PTHR12083">
    <property type="entry name" value="BIFUNCTIONAL POLYNUCLEOTIDE PHOSPHATASE/KINASE"/>
    <property type="match status" value="1"/>
</dbReference>
<dbReference type="GO" id="GO:0046404">
    <property type="term" value="F:ATP-dependent polydeoxyribonucleotide 5'-hydroxyl-kinase activity"/>
    <property type="evidence" value="ECO:0007669"/>
    <property type="project" value="TreeGrafter"/>
</dbReference>
<dbReference type="Pfam" id="PF08645">
    <property type="entry name" value="PNK3P"/>
    <property type="match status" value="1"/>
</dbReference>
<dbReference type="GO" id="GO:0005634">
    <property type="term" value="C:nucleus"/>
    <property type="evidence" value="ECO:0007669"/>
    <property type="project" value="UniProtKB-SubCell"/>
</dbReference>
<comment type="caution">
    <text evidence="7">The sequence shown here is derived from an EMBL/GenBank/DDBJ whole genome shotgun (WGS) entry which is preliminary data.</text>
</comment>
<dbReference type="Gene3D" id="2.60.200.20">
    <property type="match status" value="1"/>
</dbReference>
<dbReference type="GO" id="GO:0046403">
    <property type="term" value="F:polynucleotide 3'-phosphatase activity"/>
    <property type="evidence" value="ECO:0007669"/>
    <property type="project" value="TreeGrafter"/>
</dbReference>
<evidence type="ECO:0000256" key="5">
    <source>
        <dbReference type="ARBA" id="ARBA00023242"/>
    </source>
</evidence>
<dbReference type="InterPro" id="IPR023214">
    <property type="entry name" value="HAD_sf"/>
</dbReference>
<dbReference type="OrthoDB" id="19045at2759"/>
<keyword evidence="8" id="KW-1185">Reference proteome</keyword>
<dbReference type="InterPro" id="IPR041388">
    <property type="entry name" value="FHA_2"/>
</dbReference>
<evidence type="ECO:0000256" key="2">
    <source>
        <dbReference type="ARBA" id="ARBA00022763"/>
    </source>
</evidence>
<dbReference type="NCBIfam" id="TIGR01662">
    <property type="entry name" value="HAD-SF-IIIA"/>
    <property type="match status" value="1"/>
</dbReference>
<dbReference type="CDD" id="cd01625">
    <property type="entry name" value="HAD_PNP"/>
    <property type="match status" value="1"/>
</dbReference>
<name>A0A834IR13_RHYFE</name>
<dbReference type="Pfam" id="PF17913">
    <property type="entry name" value="FHA_2"/>
    <property type="match status" value="1"/>
</dbReference>
<dbReference type="InterPro" id="IPR006551">
    <property type="entry name" value="Polynucleotide_phosphatase"/>
</dbReference>
<keyword evidence="2" id="KW-0227">DNA damage</keyword>
<sequence>MFNQRQCYLINVETNKQINLPHLTPTVLGRNEDTEIKDTFVSKKQILLYSDIKENKVKLKVVGKALSGCNGLALQSNLVYTIGHHDIIDLRIGNHKFKVIFDPEPESDKTESEVKKRKIMYDIFKKGETNMESAQELNAVGMWEDINNKEMLIYTPENCEGRNKIAGFDIDGTIIKTKSGARFPTNMDDWTWYLGDVKNQLRKVYEEKYKVVFFTNQFGLRNDNTKIKDFKKKIENILKSLNLPVQVFIAIGKKHFRKPRTGMWDCLLNKKNNDISIDINQSFFVGDAAGREKNWAPKRNKDHSCADRLFAMNIGLKFYTPEEYFLKQKPVPFKMPEFDPRIDTSNLMYPDVSYPKQHVVLMVGGPGSGKSNFVKGSLIPKGYIHISRDQLGSWQKCVKEMEDALAQKKNVVIDNTNVDKETRSRFIQVAKKLNVDIRCFVMDVTVTQMRHNNLFRELTDPNHAVISDIIIFSYRKNYQEPELSEGYVDILKIPFIAKFSNKNHEKLYRNFLLD</sequence>
<dbReference type="SUPFAM" id="SSF49879">
    <property type="entry name" value="SMAD/FHA domain"/>
    <property type="match status" value="1"/>
</dbReference>
<evidence type="ECO:0000256" key="4">
    <source>
        <dbReference type="ARBA" id="ARBA00023204"/>
    </source>
</evidence>
<dbReference type="CDD" id="cd22671">
    <property type="entry name" value="FHA_APTX-like"/>
    <property type="match status" value="1"/>
</dbReference>
<evidence type="ECO:0000259" key="6">
    <source>
        <dbReference type="Pfam" id="PF17913"/>
    </source>
</evidence>
<dbReference type="InterPro" id="IPR027417">
    <property type="entry name" value="P-loop_NTPase"/>
</dbReference>
<dbReference type="InterPro" id="IPR008984">
    <property type="entry name" value="SMAD_FHA_dom_sf"/>
</dbReference>
<proteinExistence type="predicted"/>
<dbReference type="FunFam" id="3.40.50.1000:FF:000078">
    <property type="entry name" value="Bifunctional polynucleotide phosphatase/kinase"/>
    <property type="match status" value="1"/>
</dbReference>
<evidence type="ECO:0000256" key="3">
    <source>
        <dbReference type="ARBA" id="ARBA00022801"/>
    </source>
</evidence>
<evidence type="ECO:0000313" key="7">
    <source>
        <dbReference type="EMBL" id="KAF7284391.1"/>
    </source>
</evidence>
<dbReference type="Gene3D" id="3.40.50.300">
    <property type="entry name" value="P-loop containing nucleotide triphosphate hydrolases"/>
    <property type="match status" value="1"/>
</dbReference>
<evidence type="ECO:0000256" key="1">
    <source>
        <dbReference type="ARBA" id="ARBA00004123"/>
    </source>
</evidence>
<dbReference type="GO" id="GO:0003690">
    <property type="term" value="F:double-stranded DNA binding"/>
    <property type="evidence" value="ECO:0007669"/>
    <property type="project" value="TreeGrafter"/>
</dbReference>
<dbReference type="Proteomes" id="UP000625711">
    <property type="component" value="Unassembled WGS sequence"/>
</dbReference>
<dbReference type="AlphaFoldDB" id="A0A834IR13"/>
<dbReference type="EMBL" id="JAACXV010000078">
    <property type="protein sequence ID" value="KAF7284391.1"/>
    <property type="molecule type" value="Genomic_DNA"/>
</dbReference>
<dbReference type="Gene3D" id="3.40.50.1000">
    <property type="entry name" value="HAD superfamily/HAD-like"/>
    <property type="match status" value="1"/>
</dbReference>
<keyword evidence="3" id="KW-0378">Hydrolase</keyword>
<dbReference type="SUPFAM" id="SSF52540">
    <property type="entry name" value="P-loop containing nucleoside triphosphate hydrolases"/>
    <property type="match status" value="1"/>
</dbReference>
<dbReference type="GO" id="GO:0006281">
    <property type="term" value="P:DNA repair"/>
    <property type="evidence" value="ECO:0007669"/>
    <property type="project" value="UniProtKB-KW"/>
</dbReference>
<feature type="domain" description="PNK FHA" evidence="6">
    <location>
        <begin position="7"/>
        <end position="75"/>
    </location>
</feature>
<keyword evidence="5" id="KW-0539">Nucleus</keyword>
<dbReference type="InterPro" id="IPR006549">
    <property type="entry name" value="HAD-SF_hydro_IIIA"/>
</dbReference>
<dbReference type="InterPro" id="IPR013954">
    <property type="entry name" value="PNK3P"/>
</dbReference>